<feature type="region of interest" description="Disordered" evidence="1">
    <location>
        <begin position="142"/>
        <end position="177"/>
    </location>
</feature>
<feature type="region of interest" description="Disordered" evidence="1">
    <location>
        <begin position="98"/>
        <end position="119"/>
    </location>
</feature>
<evidence type="ECO:0000256" key="1">
    <source>
        <dbReference type="SAM" id="MobiDB-lite"/>
    </source>
</evidence>
<feature type="compositionally biased region" description="Polar residues" evidence="1">
    <location>
        <begin position="98"/>
        <end position="107"/>
    </location>
</feature>
<organism evidence="2">
    <name type="scientific">uncultured virus</name>
    <dbReference type="NCBI Taxonomy" id="340016"/>
    <lineage>
        <taxon>Viruses</taxon>
        <taxon>environmental samples</taxon>
    </lineage>
</organism>
<feature type="compositionally biased region" description="Basic and acidic residues" evidence="1">
    <location>
        <begin position="142"/>
        <end position="162"/>
    </location>
</feature>
<sequence length="392" mass="41206">MPYKQPKNTPLHNDGASAVGAILGATKGIVMGIKALKVAKAAKVAATAAKAAKAGKAAATAAKAVKAAKAAKLAAKSAKLAKAGKTAKAARVMGRSTKVASKATQAGQKAASKAVEAGKKMESKLMRQVDRQMGKSLKPFEKSVKAGEKAASKTAKAGERAANKTAKQASRMAEGKAPTLKEGVKDVYYQAKNKISQGVEKFSDATGKDYGEVMDNLKSKAVQTGINQASNIVEKQKAKNQSSITAEDFAQPLGETEESAPQPYPKQDQPSSYSNPSGASMKSNMPKGYQSSSADNFKTPKTDYQRFFQNLANNSVNANIGGVKVNVGHVGLIAGHLVGKGVDAVKAKKRLNSLKKEKIANNESAARAEEEKKNKNIMQQLDDENKMENLKG</sequence>
<evidence type="ECO:0000313" key="2">
    <source>
        <dbReference type="EMBL" id="ASF00158.1"/>
    </source>
</evidence>
<feature type="region of interest" description="Disordered" evidence="1">
    <location>
        <begin position="253"/>
        <end position="298"/>
    </location>
</feature>
<dbReference type="EMBL" id="KY052816">
    <property type="protein sequence ID" value="ASF00158.1"/>
    <property type="molecule type" value="Genomic_DNA"/>
</dbReference>
<feature type="compositionally biased region" description="Basic and acidic residues" evidence="1">
    <location>
        <begin position="383"/>
        <end position="392"/>
    </location>
</feature>
<feature type="compositionally biased region" description="Polar residues" evidence="1">
    <location>
        <begin position="268"/>
        <end position="296"/>
    </location>
</feature>
<proteinExistence type="predicted"/>
<feature type="region of interest" description="Disordered" evidence="1">
    <location>
        <begin position="358"/>
        <end position="392"/>
    </location>
</feature>
<protein>
    <submittedName>
        <fullName evidence="2">Uncharacterized protein</fullName>
    </submittedName>
</protein>
<accession>A0A218MLL3</accession>
<name>A0A218MLL3_9VIRU</name>
<reference evidence="2" key="2">
    <citation type="journal article" date="2017" name="Nat. Commun.">
        <title>Single-virus genomics reveals hidden cosmopolitan and abundant viruses.</title>
        <authorList>
            <person name="Martinez-Hernandez F."/>
            <person name="Fornas O."/>
            <person name="Lluesma Gomez M."/>
            <person name="Bolduc B."/>
            <person name="de la Cruz Pena M.J."/>
            <person name="Martinez J.M."/>
            <person name="Anton J."/>
            <person name="Gasol J.M."/>
            <person name="Rosselli R."/>
            <person name="Rodriguez-Valera F."/>
            <person name="Sullivan M.B."/>
            <person name="Acinas S.G."/>
            <person name="Martinez-Garcia M."/>
        </authorList>
    </citation>
    <scope>NUCLEOTIDE SEQUENCE</scope>
</reference>
<feature type="compositionally biased region" description="Basic and acidic residues" evidence="1">
    <location>
        <begin position="358"/>
        <end position="374"/>
    </location>
</feature>
<reference evidence="2" key="1">
    <citation type="submission" date="2016-10" db="EMBL/GenBank/DDBJ databases">
        <authorList>
            <person name="Varghese N."/>
        </authorList>
    </citation>
    <scope>NUCLEOTIDE SEQUENCE</scope>
</reference>